<evidence type="ECO:0000256" key="1">
    <source>
        <dbReference type="SAM" id="Phobius"/>
    </source>
</evidence>
<accession>A0A2H9ZQT1</accession>
<keyword evidence="1" id="KW-1133">Transmembrane helix</keyword>
<dbReference type="Proteomes" id="UP000236161">
    <property type="component" value="Unassembled WGS sequence"/>
</dbReference>
<dbReference type="EMBL" id="KZ454830">
    <property type="protein sequence ID" value="PKA45650.1"/>
    <property type="molecule type" value="Genomic_DNA"/>
</dbReference>
<organism evidence="2 3">
    <name type="scientific">Apostasia shenzhenica</name>
    <dbReference type="NCBI Taxonomy" id="1088818"/>
    <lineage>
        <taxon>Eukaryota</taxon>
        <taxon>Viridiplantae</taxon>
        <taxon>Streptophyta</taxon>
        <taxon>Embryophyta</taxon>
        <taxon>Tracheophyta</taxon>
        <taxon>Spermatophyta</taxon>
        <taxon>Magnoliopsida</taxon>
        <taxon>Liliopsida</taxon>
        <taxon>Asparagales</taxon>
        <taxon>Orchidaceae</taxon>
        <taxon>Apostasioideae</taxon>
        <taxon>Apostasia</taxon>
    </lineage>
</organism>
<evidence type="ECO:0000313" key="2">
    <source>
        <dbReference type="EMBL" id="PKA45650.1"/>
    </source>
</evidence>
<feature type="transmembrane region" description="Helical" evidence="1">
    <location>
        <begin position="31"/>
        <end position="53"/>
    </location>
</feature>
<protein>
    <submittedName>
        <fullName evidence="2">Uncharacterized protein</fullName>
    </submittedName>
</protein>
<sequence length="179" mass="20322">MALRQFRLSSPLRPGPFFSSTSSSPLLPYRLTVLMAASINLLLLSLPVLLLLLHHPTMSTATLPPGFTTLKNSYGQITAQVQNVCWVGYRAYLLLRFLTISWGIFPPLQYYRPIDASFRFNPSQQGPSLGYYVEFECYKLHGGWYRIGLAFKIPGLQEMEIQNVDSHSIIITMFEKISN</sequence>
<reference evidence="2 3" key="1">
    <citation type="journal article" date="2017" name="Nature">
        <title>The Apostasia genome and the evolution of orchids.</title>
        <authorList>
            <person name="Zhang G.Q."/>
            <person name="Liu K.W."/>
            <person name="Li Z."/>
            <person name="Lohaus R."/>
            <person name="Hsiao Y.Y."/>
            <person name="Niu S.C."/>
            <person name="Wang J.Y."/>
            <person name="Lin Y.C."/>
            <person name="Xu Q."/>
            <person name="Chen L.J."/>
            <person name="Yoshida K."/>
            <person name="Fujiwara S."/>
            <person name="Wang Z.W."/>
            <person name="Zhang Y.Q."/>
            <person name="Mitsuda N."/>
            <person name="Wang M."/>
            <person name="Liu G.H."/>
            <person name="Pecoraro L."/>
            <person name="Huang H.X."/>
            <person name="Xiao X.J."/>
            <person name="Lin M."/>
            <person name="Wu X.Y."/>
            <person name="Wu W.L."/>
            <person name="Chen Y.Y."/>
            <person name="Chang S.B."/>
            <person name="Sakamoto S."/>
            <person name="Ohme-Takagi M."/>
            <person name="Yagi M."/>
            <person name="Zeng S.J."/>
            <person name="Shen C.Y."/>
            <person name="Yeh C.M."/>
            <person name="Luo Y.B."/>
            <person name="Tsai W.C."/>
            <person name="Van de Peer Y."/>
            <person name="Liu Z.J."/>
        </authorList>
    </citation>
    <scope>NUCLEOTIDE SEQUENCE [LARGE SCALE GENOMIC DNA]</scope>
    <source>
        <strain evidence="3">cv. Shenzhen</strain>
        <tissue evidence="2">Stem</tissue>
    </source>
</reference>
<keyword evidence="1" id="KW-0472">Membrane</keyword>
<evidence type="ECO:0000313" key="3">
    <source>
        <dbReference type="Proteomes" id="UP000236161"/>
    </source>
</evidence>
<keyword evidence="3" id="KW-1185">Reference proteome</keyword>
<proteinExistence type="predicted"/>
<keyword evidence="1" id="KW-0812">Transmembrane</keyword>
<dbReference type="AlphaFoldDB" id="A0A2H9ZQT1"/>
<gene>
    <name evidence="2" type="ORF">AXF42_Ash010990</name>
</gene>
<name>A0A2H9ZQT1_9ASPA</name>